<feature type="signal peptide" evidence="20">
    <location>
        <begin position="1"/>
        <end position="25"/>
    </location>
</feature>
<dbReference type="SUPFAM" id="SSF57850">
    <property type="entry name" value="RING/U-box"/>
    <property type="match status" value="1"/>
</dbReference>
<keyword evidence="7" id="KW-0808">Transferase</keyword>
<feature type="compositionally biased region" description="Basic and acidic residues" evidence="18">
    <location>
        <begin position="557"/>
        <end position="569"/>
    </location>
</feature>
<feature type="compositionally biased region" description="Low complexity" evidence="18">
    <location>
        <begin position="627"/>
        <end position="643"/>
    </location>
</feature>
<feature type="transmembrane region" description="Helical" evidence="19">
    <location>
        <begin position="196"/>
        <end position="215"/>
    </location>
</feature>
<dbReference type="PROSITE" id="PS50089">
    <property type="entry name" value="ZF_RING_2"/>
    <property type="match status" value="1"/>
</dbReference>
<reference evidence="23" key="1">
    <citation type="submission" date="2025-08" db="UniProtKB">
        <authorList>
            <consortium name="RefSeq"/>
        </authorList>
    </citation>
    <scope>IDENTIFICATION</scope>
</reference>
<feature type="compositionally biased region" description="Low complexity" evidence="18">
    <location>
        <begin position="505"/>
        <end position="516"/>
    </location>
</feature>
<dbReference type="EC" id="2.3.2.27" evidence="5"/>
<evidence type="ECO:0000256" key="3">
    <source>
        <dbReference type="ARBA" id="ARBA00004906"/>
    </source>
</evidence>
<gene>
    <name evidence="23" type="primary">LOC105896055</name>
</gene>
<evidence type="ECO:0000313" key="22">
    <source>
        <dbReference type="Proteomes" id="UP000515152"/>
    </source>
</evidence>
<evidence type="ECO:0000256" key="12">
    <source>
        <dbReference type="ARBA" id="ARBA00022771"/>
    </source>
</evidence>
<proteinExistence type="inferred from homology"/>
<evidence type="ECO:0000256" key="7">
    <source>
        <dbReference type="ARBA" id="ARBA00022679"/>
    </source>
</evidence>
<evidence type="ECO:0000256" key="9">
    <source>
        <dbReference type="ARBA" id="ARBA00022692"/>
    </source>
</evidence>
<dbReference type="Gene3D" id="3.30.40.10">
    <property type="entry name" value="Zinc/RING finger domain, C3HC4 (zinc finger)"/>
    <property type="match status" value="1"/>
</dbReference>
<keyword evidence="12 17" id="KW-0863">Zinc-finger</keyword>
<evidence type="ECO:0000256" key="1">
    <source>
        <dbReference type="ARBA" id="ARBA00000900"/>
    </source>
</evidence>
<dbReference type="InterPro" id="IPR001841">
    <property type="entry name" value="Znf_RING"/>
</dbReference>
<sequence length="851" mass="91674">MTVLQRRLAGLWPWLLMAALQVVFGQTGVVLAATVESERSTTRAVIKVTLLKHDPSGRPITLEGVFAGGSAGYAEGKLMQSHPLSLCNTSEDERQESSFISIVKLESPERKVPQCLPLLEKARLALERGAQAVIFDVTDDVNAERELQDADSLPRPVVLVRASNAEDLMGLVNKNEEAKVTIDIMMEVQKWPHYDVVILLTVVLAVLAIVMIFAFRYRCKSNRTLDSVQQETVRAISRLETRTYSSQGCSGSQRHHGARGSGSSSNSSPVCAICLEEFLDGQDLRVISCAHEFHRECVDPWLLQHRTCPLCMHNIMGAEIAAARLLHSRRMQPPPPEHSQAFLHAHPYPGPHRYQQHAIPFSLQPSYHRSGPSGPYPPLGHYRGSPPIHPRTLRCMQPNRPLATNCGYQLAPEGHHGGRAHRTTGAICRSAGHLGAPSLYPAPRRSCHVYRCAPGTRPQHAPGVAGGGAQQARAGAAHTRQEDGSCSGGSYRTERSGYLADGPASDSSSGPCHGSSSDSVLNCTDVSLQGVYGSWSTFRSSLSSDYDPFVYRPGRAPRRDSLEGSRPRSLDSVMNRGATGGCGDEVLLPPPAVFSHVHYHRHRHHYYDDGEHGQAQGPGRGSDEELGAPTMAPSTAASGPAPAMDKDSPLCPLTHPSCQCPKMGPSDRSSHGGSEGPDWDLDPPSSPPGLVSAAPLPSAPPPCCHQGPGPRQHWRAVGGCGLDASPAMPAVRFHQSLDLQDDCSIHIHYGQGPAGYCCPPPDMPAALLPVPLILDSAGMGDWPCCGGAHVVWQKRVQQAHSEPQLLEPVAPAADGHRCRRHRGPGAELPADICLYCQTLHNNQGSEEESGV</sequence>
<dbReference type="InterPro" id="IPR013083">
    <property type="entry name" value="Znf_RING/FYVE/PHD"/>
</dbReference>
<evidence type="ECO:0000256" key="6">
    <source>
        <dbReference type="ARBA" id="ARBA00022475"/>
    </source>
</evidence>
<evidence type="ECO:0000256" key="8">
    <source>
        <dbReference type="ARBA" id="ARBA00022687"/>
    </source>
</evidence>
<name>A0A6P8FPI0_CLUHA</name>
<feature type="domain" description="RING-type" evidence="21">
    <location>
        <begin position="271"/>
        <end position="311"/>
    </location>
</feature>
<dbReference type="GO" id="GO:0016055">
    <property type="term" value="P:Wnt signaling pathway"/>
    <property type="evidence" value="ECO:0007669"/>
    <property type="project" value="UniProtKB-KW"/>
</dbReference>
<feature type="region of interest" description="Disordered" evidence="18">
    <location>
        <begin position="607"/>
        <end position="650"/>
    </location>
</feature>
<dbReference type="FunFam" id="3.30.40.10:FF:000970">
    <property type="entry name" value="Ring finger protein 43"/>
    <property type="match status" value="1"/>
</dbReference>
<dbReference type="SMART" id="SM00184">
    <property type="entry name" value="RING"/>
    <property type="match status" value="1"/>
</dbReference>
<comment type="similarity">
    <text evidence="4">Belongs to the ZNRF3 family.</text>
</comment>
<evidence type="ECO:0000256" key="14">
    <source>
        <dbReference type="ARBA" id="ARBA00022833"/>
    </source>
</evidence>
<evidence type="ECO:0000256" key="20">
    <source>
        <dbReference type="SAM" id="SignalP"/>
    </source>
</evidence>
<feature type="region of interest" description="Disordered" evidence="18">
    <location>
        <begin position="458"/>
        <end position="516"/>
    </location>
</feature>
<evidence type="ECO:0000256" key="10">
    <source>
        <dbReference type="ARBA" id="ARBA00022723"/>
    </source>
</evidence>
<evidence type="ECO:0000256" key="11">
    <source>
        <dbReference type="ARBA" id="ARBA00022729"/>
    </source>
</evidence>
<evidence type="ECO:0000256" key="19">
    <source>
        <dbReference type="SAM" id="Phobius"/>
    </source>
</evidence>
<dbReference type="InterPro" id="IPR051073">
    <property type="entry name" value="ZNRF3_Arkadia_E3_ligases"/>
</dbReference>
<feature type="region of interest" description="Disordered" evidence="18">
    <location>
        <begin position="662"/>
        <end position="710"/>
    </location>
</feature>
<dbReference type="UniPathway" id="UPA00143"/>
<dbReference type="Proteomes" id="UP000515152">
    <property type="component" value="Chromosome 8"/>
</dbReference>
<evidence type="ECO:0000256" key="2">
    <source>
        <dbReference type="ARBA" id="ARBA00004251"/>
    </source>
</evidence>
<evidence type="ECO:0000256" key="17">
    <source>
        <dbReference type="PROSITE-ProRule" id="PRU00175"/>
    </source>
</evidence>
<evidence type="ECO:0000259" key="21">
    <source>
        <dbReference type="PROSITE" id="PS50089"/>
    </source>
</evidence>
<evidence type="ECO:0000256" key="18">
    <source>
        <dbReference type="SAM" id="MobiDB-lite"/>
    </source>
</evidence>
<comment type="pathway">
    <text evidence="3">Protein modification; protein ubiquitination.</text>
</comment>
<protein>
    <recommendedName>
        <fullName evidence="5">RING-type E3 ubiquitin transferase</fullName>
        <ecNumber evidence="5">2.3.2.27</ecNumber>
    </recommendedName>
</protein>
<dbReference type="GO" id="GO:0030178">
    <property type="term" value="P:negative regulation of Wnt signaling pathway"/>
    <property type="evidence" value="ECO:0007669"/>
    <property type="project" value="UniProtKB-ARBA"/>
</dbReference>
<keyword evidence="6" id="KW-1003">Cell membrane</keyword>
<feature type="region of interest" description="Disordered" evidence="18">
    <location>
        <begin position="546"/>
        <end position="584"/>
    </location>
</feature>
<keyword evidence="9 19" id="KW-0812">Transmembrane</keyword>
<keyword evidence="8" id="KW-0879">Wnt signaling pathway</keyword>
<evidence type="ECO:0000256" key="15">
    <source>
        <dbReference type="ARBA" id="ARBA00022989"/>
    </source>
</evidence>
<dbReference type="Pfam" id="PF13639">
    <property type="entry name" value="zf-RING_2"/>
    <property type="match status" value="1"/>
</dbReference>
<dbReference type="GO" id="GO:0061630">
    <property type="term" value="F:ubiquitin protein ligase activity"/>
    <property type="evidence" value="ECO:0007669"/>
    <property type="project" value="UniProtKB-EC"/>
</dbReference>
<keyword evidence="11 20" id="KW-0732">Signal</keyword>
<keyword evidence="15 19" id="KW-1133">Transmembrane helix</keyword>
<keyword evidence="10" id="KW-0479">Metal-binding</keyword>
<keyword evidence="13" id="KW-0833">Ubl conjugation pathway</keyword>
<organism evidence="22 23">
    <name type="scientific">Clupea harengus</name>
    <name type="common">Atlantic herring</name>
    <dbReference type="NCBI Taxonomy" id="7950"/>
    <lineage>
        <taxon>Eukaryota</taxon>
        <taxon>Metazoa</taxon>
        <taxon>Chordata</taxon>
        <taxon>Craniata</taxon>
        <taxon>Vertebrata</taxon>
        <taxon>Euteleostomi</taxon>
        <taxon>Actinopterygii</taxon>
        <taxon>Neopterygii</taxon>
        <taxon>Teleostei</taxon>
        <taxon>Clupei</taxon>
        <taxon>Clupeiformes</taxon>
        <taxon>Clupeoidei</taxon>
        <taxon>Clupeidae</taxon>
        <taxon>Clupea</taxon>
    </lineage>
</organism>
<dbReference type="Pfam" id="PF18212">
    <property type="entry name" value="ZNRF_3_ecto"/>
    <property type="match status" value="1"/>
</dbReference>
<keyword evidence="16 19" id="KW-0472">Membrane</keyword>
<dbReference type="OrthoDB" id="8062037at2759"/>
<evidence type="ECO:0000256" key="16">
    <source>
        <dbReference type="ARBA" id="ARBA00023136"/>
    </source>
</evidence>
<dbReference type="GeneID" id="105896055"/>
<evidence type="ECO:0000256" key="4">
    <source>
        <dbReference type="ARBA" id="ARBA00008759"/>
    </source>
</evidence>
<dbReference type="GO" id="GO:0005886">
    <property type="term" value="C:plasma membrane"/>
    <property type="evidence" value="ECO:0007669"/>
    <property type="project" value="UniProtKB-SubCell"/>
</dbReference>
<dbReference type="AlphaFoldDB" id="A0A6P8FPI0"/>
<dbReference type="KEGG" id="char:105896055"/>
<dbReference type="RefSeq" id="XP_031428284.1">
    <property type="nucleotide sequence ID" value="XM_031572424.2"/>
</dbReference>
<comment type="subcellular location">
    <subcellularLocation>
        <location evidence="2">Cell membrane</location>
        <topology evidence="2">Single-pass type I membrane protein</topology>
    </subcellularLocation>
</comment>
<feature type="chain" id="PRO_5027925470" description="RING-type E3 ubiquitin transferase" evidence="20">
    <location>
        <begin position="26"/>
        <end position="851"/>
    </location>
</feature>
<accession>A0A6P8FPI0</accession>
<keyword evidence="14" id="KW-0862">Zinc</keyword>
<dbReference type="Gene3D" id="3.50.30.30">
    <property type="match status" value="1"/>
</dbReference>
<evidence type="ECO:0000256" key="13">
    <source>
        <dbReference type="ARBA" id="ARBA00022786"/>
    </source>
</evidence>
<dbReference type="GO" id="GO:0016567">
    <property type="term" value="P:protein ubiquitination"/>
    <property type="evidence" value="ECO:0007669"/>
    <property type="project" value="UniProtKB-UniPathway"/>
</dbReference>
<dbReference type="PANTHER" id="PTHR16200">
    <property type="entry name" value="RING ZINC FINGER"/>
    <property type="match status" value="1"/>
</dbReference>
<dbReference type="InterPro" id="IPR040700">
    <property type="entry name" value="ZNRF-3_ecto"/>
</dbReference>
<evidence type="ECO:0000313" key="23">
    <source>
        <dbReference type="RefSeq" id="XP_031428284.1"/>
    </source>
</evidence>
<evidence type="ECO:0000256" key="5">
    <source>
        <dbReference type="ARBA" id="ARBA00012483"/>
    </source>
</evidence>
<feature type="region of interest" description="Disordered" evidence="18">
    <location>
        <begin position="245"/>
        <end position="266"/>
    </location>
</feature>
<comment type="catalytic activity">
    <reaction evidence="1">
        <text>S-ubiquitinyl-[E2 ubiquitin-conjugating enzyme]-L-cysteine + [acceptor protein]-L-lysine = [E2 ubiquitin-conjugating enzyme]-L-cysteine + N(6)-ubiquitinyl-[acceptor protein]-L-lysine.</text>
        <dbReference type="EC" id="2.3.2.27"/>
    </reaction>
</comment>
<dbReference type="GO" id="GO:0008270">
    <property type="term" value="F:zinc ion binding"/>
    <property type="evidence" value="ECO:0007669"/>
    <property type="project" value="UniProtKB-KW"/>
</dbReference>
<keyword evidence="22" id="KW-1185">Reference proteome</keyword>